<reference evidence="1 2" key="1">
    <citation type="submission" date="2017-02" db="EMBL/GenBank/DDBJ databases">
        <authorList>
            <person name="Peterson S.W."/>
        </authorList>
    </citation>
    <scope>NUCLEOTIDE SEQUENCE [LARGE SCALE GENOMIC DNA]</scope>
    <source>
        <strain evidence="1 2">DSM 18034</strain>
    </source>
</reference>
<evidence type="ECO:0000313" key="1">
    <source>
        <dbReference type="EMBL" id="SKA69984.1"/>
    </source>
</evidence>
<keyword evidence="2" id="KW-1185">Reference proteome</keyword>
<dbReference type="AlphaFoldDB" id="A0A1T4VYA0"/>
<name>A0A1T4VYA0_9BACT</name>
<dbReference type="RefSeq" id="WP_078684551.1">
    <property type="nucleotide sequence ID" value="NZ_FUYA01000003.1"/>
</dbReference>
<dbReference type="Proteomes" id="UP000189733">
    <property type="component" value="Unassembled WGS sequence"/>
</dbReference>
<sequence length="894" mass="103444">MQGKKQWFRFVRGVREGEKFQMLIRDQEEDLEEFSKVFPSLDVFPFAIQYDEAMVNERSAKFAVRLKDISLPPHFTRSVFSMLGRKIKINGFWIPFERLSQDDICGKICDLFCISKKNVFLSKYGDIQWLFLNCQSLGKEKFLELPYESYIGLLSKIRKPLSYAKIRVKSFDTLFKIKNWNWIAVDDFKESQKNCTGACKASLLDKYFNFYDELPTCFYWGYAAQNKLDLSEEQIAGVLRSFGSLKEGWRFFNKNGVASYLGAPAEKWNRRFQKALQAAEKKGKEGAWAIRCEELFALFHGVECDQKCNVTTPVYKCDPMGVIYNFYKYFSKPNKESTTAQLLKVSSVLSVSLLKFADGKIGRLVSFHDFDGCIKECPLTIRDLHGKRFVEKLEESGLGIMNTPENVRLLRYKILNGPCDGTAFSVRKTGWNTVNDENVFVTAYGCYPTPSCKIIPQIPGGIVYPHTCLSKSHLPQLSFLRELPPSAQSFVHFLFSVMACGPLLNSIPKSHAFYHIYGLSDECATFWAEFMGMFSSVGNPLPASWYFSDFMKKKKSLFAYQDATVVFKPLGASEHRCYRNFVNKVCSSRRAFTLYNWRIVQVVRDPGPEDELRIAALSFGKEAVCGMSPQEKKLEYVGTKKDVYLENIKASEEMEYWFQENEKQCREILRMWRPYRGLFYQQLVEELFSDGEKKLLDGEYCPYTDALERRGKELVATVQTLQEYRAMENRMQIPVIFSIFVPMSEIGIEDLEPCDEKLEKFLKKVQEKVAKLHKGFKPHEIVYQKKFCFLMCKRAYCYFDRGEIFTKKFRREVEFKSFCEYLKKEKILVFAKGKNTVSTRIPRTNVGTQSAPRVIGGDNFSGYALRYKKLREWKPKNVSPGSVLSESRQGGPFC</sequence>
<organism evidence="1 2">
    <name type="scientific">Desulfobaculum bizertense DSM 18034</name>
    <dbReference type="NCBI Taxonomy" id="1121442"/>
    <lineage>
        <taxon>Bacteria</taxon>
        <taxon>Pseudomonadati</taxon>
        <taxon>Thermodesulfobacteriota</taxon>
        <taxon>Desulfovibrionia</taxon>
        <taxon>Desulfovibrionales</taxon>
        <taxon>Desulfovibrionaceae</taxon>
        <taxon>Desulfobaculum</taxon>
    </lineage>
</organism>
<protein>
    <submittedName>
        <fullName evidence="1">Uncharacterized protein</fullName>
    </submittedName>
</protein>
<gene>
    <name evidence="1" type="ORF">SAMN02745702_01256</name>
</gene>
<evidence type="ECO:0000313" key="2">
    <source>
        <dbReference type="Proteomes" id="UP000189733"/>
    </source>
</evidence>
<proteinExistence type="predicted"/>
<dbReference type="EMBL" id="FUYA01000003">
    <property type="protein sequence ID" value="SKA69984.1"/>
    <property type="molecule type" value="Genomic_DNA"/>
</dbReference>
<accession>A0A1T4VYA0</accession>